<keyword evidence="1" id="KW-0393">Immunoglobulin domain</keyword>
<name>A0A1B6CPW5_9HEMI</name>
<dbReference type="PROSITE" id="PS50853">
    <property type="entry name" value="FN3"/>
    <property type="match status" value="1"/>
</dbReference>
<dbReference type="InterPro" id="IPR036179">
    <property type="entry name" value="Ig-like_dom_sf"/>
</dbReference>
<dbReference type="SUPFAM" id="SSF49265">
    <property type="entry name" value="Fibronectin type III"/>
    <property type="match status" value="1"/>
</dbReference>
<accession>A0A1B6CPW5</accession>
<dbReference type="PROSITE" id="PS50835">
    <property type="entry name" value="IG_LIKE"/>
    <property type="match status" value="1"/>
</dbReference>
<dbReference type="InterPro" id="IPR036116">
    <property type="entry name" value="FN3_sf"/>
</dbReference>
<feature type="domain" description="Fibronectin type-III" evidence="3">
    <location>
        <begin position="65"/>
        <end position="157"/>
    </location>
</feature>
<evidence type="ECO:0000259" key="3">
    <source>
        <dbReference type="PROSITE" id="PS50853"/>
    </source>
</evidence>
<dbReference type="CDD" id="cd00063">
    <property type="entry name" value="FN3"/>
    <property type="match status" value="1"/>
</dbReference>
<dbReference type="GO" id="GO:0070593">
    <property type="term" value="P:dendrite self-avoidance"/>
    <property type="evidence" value="ECO:0007669"/>
    <property type="project" value="TreeGrafter"/>
</dbReference>
<evidence type="ECO:0000313" key="4">
    <source>
        <dbReference type="EMBL" id="JAS15519.1"/>
    </source>
</evidence>
<dbReference type="Gene3D" id="2.60.40.10">
    <property type="entry name" value="Immunoglobulins"/>
    <property type="match status" value="2"/>
</dbReference>
<feature type="domain" description="Ig-like" evidence="2">
    <location>
        <begin position="1"/>
        <end position="61"/>
    </location>
</feature>
<dbReference type="GO" id="GO:0007411">
    <property type="term" value="P:axon guidance"/>
    <property type="evidence" value="ECO:0007669"/>
    <property type="project" value="TreeGrafter"/>
</dbReference>
<organism evidence="4">
    <name type="scientific">Clastoptera arizonana</name>
    <name type="common">Arizona spittle bug</name>
    <dbReference type="NCBI Taxonomy" id="38151"/>
    <lineage>
        <taxon>Eukaryota</taxon>
        <taxon>Metazoa</taxon>
        <taxon>Ecdysozoa</taxon>
        <taxon>Arthropoda</taxon>
        <taxon>Hexapoda</taxon>
        <taxon>Insecta</taxon>
        <taxon>Pterygota</taxon>
        <taxon>Neoptera</taxon>
        <taxon>Paraneoptera</taxon>
        <taxon>Hemiptera</taxon>
        <taxon>Auchenorrhyncha</taxon>
        <taxon>Cercopoidea</taxon>
        <taxon>Clastopteridae</taxon>
        <taxon>Clastoptera</taxon>
    </lineage>
</organism>
<dbReference type="GO" id="GO:0005886">
    <property type="term" value="C:plasma membrane"/>
    <property type="evidence" value="ECO:0007669"/>
    <property type="project" value="TreeGrafter"/>
</dbReference>
<dbReference type="GO" id="GO:0030424">
    <property type="term" value="C:axon"/>
    <property type="evidence" value="ECO:0007669"/>
    <property type="project" value="TreeGrafter"/>
</dbReference>
<dbReference type="CDD" id="cd00096">
    <property type="entry name" value="Ig"/>
    <property type="match status" value="1"/>
</dbReference>
<dbReference type="InterPro" id="IPR007110">
    <property type="entry name" value="Ig-like_dom"/>
</dbReference>
<dbReference type="GO" id="GO:0098632">
    <property type="term" value="F:cell-cell adhesion mediator activity"/>
    <property type="evidence" value="ECO:0007669"/>
    <property type="project" value="TreeGrafter"/>
</dbReference>
<dbReference type="AlphaFoldDB" id="A0A1B6CPW5"/>
<evidence type="ECO:0008006" key="5">
    <source>
        <dbReference type="Google" id="ProtNLM"/>
    </source>
</evidence>
<dbReference type="SMART" id="SM00060">
    <property type="entry name" value="FN3"/>
    <property type="match status" value="1"/>
</dbReference>
<dbReference type="GO" id="GO:0007156">
    <property type="term" value="P:homophilic cell adhesion via plasma membrane adhesion molecules"/>
    <property type="evidence" value="ECO:0007669"/>
    <property type="project" value="TreeGrafter"/>
</dbReference>
<dbReference type="InterPro" id="IPR013783">
    <property type="entry name" value="Ig-like_fold"/>
</dbReference>
<feature type="non-terminal residue" evidence="4">
    <location>
        <position position="1"/>
    </location>
</feature>
<dbReference type="PANTHER" id="PTHR10075">
    <property type="entry name" value="BASIGIN RELATED"/>
    <property type="match status" value="1"/>
</dbReference>
<feature type="non-terminal residue" evidence="4">
    <location>
        <position position="208"/>
    </location>
</feature>
<evidence type="ECO:0000259" key="2">
    <source>
        <dbReference type="PROSITE" id="PS50835"/>
    </source>
</evidence>
<dbReference type="EMBL" id="GEDC01021779">
    <property type="protein sequence ID" value="JAS15519.1"/>
    <property type="molecule type" value="Transcribed_RNA"/>
</dbReference>
<reference evidence="4" key="1">
    <citation type="submission" date="2015-12" db="EMBL/GenBank/DDBJ databases">
        <title>De novo transcriptome assembly of four potential Pierce s Disease insect vectors from Arizona vineyards.</title>
        <authorList>
            <person name="Tassone E.E."/>
        </authorList>
    </citation>
    <scope>NUCLEOTIDE SEQUENCE</scope>
</reference>
<dbReference type="PANTHER" id="PTHR10075:SF53">
    <property type="entry name" value="DOWN SYNDROME CELL ADHESION MOLECULE 1, ISOFORM BQ"/>
    <property type="match status" value="1"/>
</dbReference>
<dbReference type="GO" id="GO:0007417">
    <property type="term" value="P:central nervous system development"/>
    <property type="evidence" value="ECO:0007669"/>
    <property type="project" value="TreeGrafter"/>
</dbReference>
<gene>
    <name evidence="4" type="ORF">g.2014</name>
</gene>
<sequence>VGLPQPSITWFLDGQVIPTGSEHVFKNGTLHIKHLNPNHAGNYTCIAQNSHSSGSTYHIVKVLVPPSASTLEVISVTWNNITLGWAHVNGTGILGYILTYRRLPSGNWNEVRLAVDNSIYCISGLVCNTKIQVSISALNHVGQGASGPVMNIHTIGGDPIAPPAQMAITSLPHSLTLHLERWQDSDCPISHFEIEKKLENEAEWLLVR</sequence>
<dbReference type="Pfam" id="PF13927">
    <property type="entry name" value="Ig_3"/>
    <property type="match status" value="1"/>
</dbReference>
<dbReference type="InterPro" id="IPR003598">
    <property type="entry name" value="Ig_sub2"/>
</dbReference>
<proteinExistence type="predicted"/>
<protein>
    <recommendedName>
        <fullName evidence="5">Ig-like domain-containing protein</fullName>
    </recommendedName>
</protein>
<dbReference type="SUPFAM" id="SSF48726">
    <property type="entry name" value="Immunoglobulin"/>
    <property type="match status" value="1"/>
</dbReference>
<dbReference type="Pfam" id="PF00041">
    <property type="entry name" value="fn3"/>
    <property type="match status" value="1"/>
</dbReference>
<dbReference type="InterPro" id="IPR003961">
    <property type="entry name" value="FN3_dom"/>
</dbReference>
<dbReference type="SMART" id="SM00408">
    <property type="entry name" value="IGc2"/>
    <property type="match status" value="1"/>
</dbReference>
<evidence type="ECO:0000256" key="1">
    <source>
        <dbReference type="ARBA" id="ARBA00023319"/>
    </source>
</evidence>